<name>A0A4R6SRN8_9SPHI</name>
<protein>
    <submittedName>
        <fullName evidence="1">Uncharacterized protein</fullName>
    </submittedName>
</protein>
<reference evidence="1 2" key="1">
    <citation type="submission" date="2019-03" db="EMBL/GenBank/DDBJ databases">
        <title>Genomic Encyclopedia of Archaeal and Bacterial Type Strains, Phase II (KMG-II): from individual species to whole genera.</title>
        <authorList>
            <person name="Goeker M."/>
        </authorList>
    </citation>
    <scope>NUCLEOTIDE SEQUENCE [LARGE SCALE GENOMIC DNA]</scope>
    <source>
        <strain evidence="1 2">DSM 19035</strain>
    </source>
</reference>
<evidence type="ECO:0000313" key="1">
    <source>
        <dbReference type="EMBL" id="TDQ07112.1"/>
    </source>
</evidence>
<dbReference type="AlphaFoldDB" id="A0A4R6SRN8"/>
<evidence type="ECO:0000313" key="2">
    <source>
        <dbReference type="Proteomes" id="UP000295620"/>
    </source>
</evidence>
<proteinExistence type="predicted"/>
<sequence>MKIFTITVALFLLGSHAIYKSPVQDTMPGGFEKFDMDDFTRKSRASTPGKVNLNDFKTGNGIRIVRKATADGYSEEQIQALPFFYKTSKKFYASGFIKEKGQEFGDLTIDGKGIKIGKWYYFNESGKLEKEIDEDKKFGKFGYLQLLEFLDLEGVINIRNGQNRDHLFAGFESGTSGNKVWNVKVIKASVPAIQGWVYKIDGDTGKVLESKALSAD</sequence>
<organism evidence="1 2">
    <name type="scientific">Pedobacter metabolipauper</name>
    <dbReference type="NCBI Taxonomy" id="425513"/>
    <lineage>
        <taxon>Bacteria</taxon>
        <taxon>Pseudomonadati</taxon>
        <taxon>Bacteroidota</taxon>
        <taxon>Sphingobacteriia</taxon>
        <taxon>Sphingobacteriales</taxon>
        <taxon>Sphingobacteriaceae</taxon>
        <taxon>Pedobacter</taxon>
    </lineage>
</organism>
<comment type="caution">
    <text evidence="1">The sequence shown here is derived from an EMBL/GenBank/DDBJ whole genome shotgun (WGS) entry which is preliminary data.</text>
</comment>
<dbReference type="Proteomes" id="UP000295620">
    <property type="component" value="Unassembled WGS sequence"/>
</dbReference>
<keyword evidence="2" id="KW-1185">Reference proteome</keyword>
<dbReference type="RefSeq" id="WP_133577923.1">
    <property type="nucleotide sequence ID" value="NZ_SNYC01000007.1"/>
</dbReference>
<dbReference type="OrthoDB" id="761218at2"/>
<accession>A0A4R6SRN8</accession>
<gene>
    <name evidence="1" type="ORF">ATK78_4128</name>
</gene>
<dbReference type="EMBL" id="SNYC01000007">
    <property type="protein sequence ID" value="TDQ07112.1"/>
    <property type="molecule type" value="Genomic_DNA"/>
</dbReference>